<dbReference type="AlphaFoldDB" id="A0A0M9APM6"/>
<gene>
    <name evidence="2" type="ORF">AMR74_12235</name>
</gene>
<reference evidence="2 3" key="1">
    <citation type="submission" date="2015-08" db="EMBL/GenBank/DDBJ databases">
        <title>Genomes of Isolates from Cabo Rojo, PR.</title>
        <authorList>
            <person name="Sanchez-Nieves R.L."/>
            <person name="Montalvo-Rodriguez R."/>
        </authorList>
    </citation>
    <scope>NUCLEOTIDE SEQUENCE [LARGE SCALE GENOMIC DNA]</scope>
    <source>
        <strain evidence="2 3">5</strain>
    </source>
</reference>
<keyword evidence="1" id="KW-0472">Membrane</keyword>
<dbReference type="RefSeq" id="WP_053772332.1">
    <property type="nucleotide sequence ID" value="NZ_LIST01000004.1"/>
</dbReference>
<keyword evidence="3" id="KW-1185">Reference proteome</keyword>
<proteinExistence type="predicted"/>
<organism evidence="2 3">
    <name type="scientific">Halorubrum tropicale</name>
    <dbReference type="NCBI Taxonomy" id="1765655"/>
    <lineage>
        <taxon>Archaea</taxon>
        <taxon>Methanobacteriati</taxon>
        <taxon>Methanobacteriota</taxon>
        <taxon>Stenosarchaea group</taxon>
        <taxon>Halobacteria</taxon>
        <taxon>Halobacteriales</taxon>
        <taxon>Haloferacaceae</taxon>
        <taxon>Halorubrum</taxon>
    </lineage>
</organism>
<dbReference type="PATRIC" id="fig|1705389.3.peg.3993"/>
<evidence type="ECO:0000256" key="1">
    <source>
        <dbReference type="SAM" id="Phobius"/>
    </source>
</evidence>
<dbReference type="EMBL" id="LIST01000004">
    <property type="protein sequence ID" value="KOX96289.1"/>
    <property type="molecule type" value="Genomic_DNA"/>
</dbReference>
<protein>
    <submittedName>
        <fullName evidence="2">Uncharacterized protein</fullName>
    </submittedName>
</protein>
<accession>A0A0M9APM6</accession>
<evidence type="ECO:0000313" key="3">
    <source>
        <dbReference type="Proteomes" id="UP000037747"/>
    </source>
</evidence>
<evidence type="ECO:0000313" key="2">
    <source>
        <dbReference type="EMBL" id="KOX96289.1"/>
    </source>
</evidence>
<name>A0A0M9APM6_9EURY</name>
<sequence length="60" mass="6274">MDDSTLRRRLNAVLLLLAANALLLFGIGLRINTRWTIGVAVLAAIVGLGRRAGDDAGDGS</sequence>
<dbReference type="Proteomes" id="UP000037747">
    <property type="component" value="Unassembled WGS sequence"/>
</dbReference>
<feature type="transmembrane region" description="Helical" evidence="1">
    <location>
        <begin position="12"/>
        <end position="29"/>
    </location>
</feature>
<comment type="caution">
    <text evidence="2">The sequence shown here is derived from an EMBL/GenBank/DDBJ whole genome shotgun (WGS) entry which is preliminary data.</text>
</comment>
<keyword evidence="1" id="KW-1133">Transmembrane helix</keyword>
<keyword evidence="1" id="KW-0812">Transmembrane</keyword>